<organism evidence="8 9">
    <name type="scientific">Parendozoicomonas haliclonae</name>
    <dbReference type="NCBI Taxonomy" id="1960125"/>
    <lineage>
        <taxon>Bacteria</taxon>
        <taxon>Pseudomonadati</taxon>
        <taxon>Pseudomonadota</taxon>
        <taxon>Gammaproteobacteria</taxon>
        <taxon>Oceanospirillales</taxon>
        <taxon>Endozoicomonadaceae</taxon>
        <taxon>Parendozoicomonas</taxon>
    </lineage>
</organism>
<sequence>MNMKPQLLWMGLLPVLAYGGGTTTDDPSVQRGRKLAETRCAVCHGGHRRYKRVQNYPSLNGQKANYLEKQLLEYKSGKRDNAVMRSLVINLSDQDIKDVSLWYSLQPLVNK</sequence>
<keyword evidence="2 6" id="KW-0349">Heme</keyword>
<dbReference type="OrthoDB" id="9773456at2"/>
<evidence type="ECO:0000313" key="9">
    <source>
        <dbReference type="Proteomes" id="UP000196573"/>
    </source>
</evidence>
<dbReference type="PANTHER" id="PTHR33751:SF9">
    <property type="entry name" value="CYTOCHROME C4"/>
    <property type="match status" value="1"/>
</dbReference>
<dbReference type="GO" id="GO:0046872">
    <property type="term" value="F:metal ion binding"/>
    <property type="evidence" value="ECO:0007669"/>
    <property type="project" value="UniProtKB-KW"/>
</dbReference>
<dbReference type="Gene3D" id="1.10.760.10">
    <property type="entry name" value="Cytochrome c-like domain"/>
    <property type="match status" value="1"/>
</dbReference>
<keyword evidence="3 6" id="KW-0479">Metal-binding</keyword>
<dbReference type="InterPro" id="IPR050597">
    <property type="entry name" value="Cytochrome_c_Oxidase_Subunit"/>
</dbReference>
<evidence type="ECO:0000256" key="4">
    <source>
        <dbReference type="ARBA" id="ARBA00022982"/>
    </source>
</evidence>
<proteinExistence type="predicted"/>
<accession>A0A1X7AGG3</accession>
<feature type="domain" description="Cytochrome c" evidence="7">
    <location>
        <begin position="27"/>
        <end position="107"/>
    </location>
</feature>
<dbReference type="Proteomes" id="UP000196573">
    <property type="component" value="Unassembled WGS sequence"/>
</dbReference>
<evidence type="ECO:0000256" key="1">
    <source>
        <dbReference type="ARBA" id="ARBA00022448"/>
    </source>
</evidence>
<dbReference type="InterPro" id="IPR009056">
    <property type="entry name" value="Cyt_c-like_dom"/>
</dbReference>
<evidence type="ECO:0000256" key="5">
    <source>
        <dbReference type="ARBA" id="ARBA00023004"/>
    </source>
</evidence>
<evidence type="ECO:0000256" key="2">
    <source>
        <dbReference type="ARBA" id="ARBA00022617"/>
    </source>
</evidence>
<reference evidence="8 9" key="1">
    <citation type="submission" date="2017-03" db="EMBL/GenBank/DDBJ databases">
        <authorList>
            <person name="Afonso C.L."/>
            <person name="Miller P.J."/>
            <person name="Scott M.A."/>
            <person name="Spackman E."/>
            <person name="Goraichik I."/>
            <person name="Dimitrov K.M."/>
            <person name="Suarez D.L."/>
            <person name="Swayne D.E."/>
        </authorList>
    </citation>
    <scope>NUCLEOTIDE SEQUENCE [LARGE SCALE GENOMIC DNA]</scope>
    <source>
        <strain evidence="8">SB41UT1</strain>
    </source>
</reference>
<dbReference type="SUPFAM" id="SSF46626">
    <property type="entry name" value="Cytochrome c"/>
    <property type="match status" value="1"/>
</dbReference>
<dbReference type="GO" id="GO:0009055">
    <property type="term" value="F:electron transfer activity"/>
    <property type="evidence" value="ECO:0007669"/>
    <property type="project" value="InterPro"/>
</dbReference>
<name>A0A1X7AGG3_9GAMM</name>
<dbReference type="PANTHER" id="PTHR33751">
    <property type="entry name" value="CBB3-TYPE CYTOCHROME C OXIDASE SUBUNIT FIXP"/>
    <property type="match status" value="1"/>
</dbReference>
<evidence type="ECO:0000259" key="7">
    <source>
        <dbReference type="PROSITE" id="PS51007"/>
    </source>
</evidence>
<evidence type="ECO:0000256" key="3">
    <source>
        <dbReference type="ARBA" id="ARBA00022723"/>
    </source>
</evidence>
<gene>
    <name evidence="8" type="primary">cc4_1</name>
    <name evidence="8" type="ORF">EHSB41UT_00917</name>
</gene>
<keyword evidence="5 6" id="KW-0408">Iron</keyword>
<keyword evidence="9" id="KW-1185">Reference proteome</keyword>
<dbReference type="EMBL" id="FWPT01000002">
    <property type="protein sequence ID" value="SMA38715.1"/>
    <property type="molecule type" value="Genomic_DNA"/>
</dbReference>
<dbReference type="GO" id="GO:0020037">
    <property type="term" value="F:heme binding"/>
    <property type="evidence" value="ECO:0007669"/>
    <property type="project" value="InterPro"/>
</dbReference>
<dbReference type="PROSITE" id="PS51007">
    <property type="entry name" value="CYTC"/>
    <property type="match status" value="1"/>
</dbReference>
<keyword evidence="4" id="KW-0249">Electron transport</keyword>
<dbReference type="AlphaFoldDB" id="A0A1X7AGG3"/>
<keyword evidence="1" id="KW-0813">Transport</keyword>
<evidence type="ECO:0000313" key="8">
    <source>
        <dbReference type="EMBL" id="SMA38715.1"/>
    </source>
</evidence>
<dbReference type="InterPro" id="IPR036909">
    <property type="entry name" value="Cyt_c-like_dom_sf"/>
</dbReference>
<dbReference type="RefSeq" id="WP_087107364.1">
    <property type="nucleotide sequence ID" value="NZ_CBCSCN010000001.1"/>
</dbReference>
<evidence type="ECO:0000256" key="6">
    <source>
        <dbReference type="PROSITE-ProRule" id="PRU00433"/>
    </source>
</evidence>
<dbReference type="Pfam" id="PF00034">
    <property type="entry name" value="Cytochrom_C"/>
    <property type="match status" value="1"/>
</dbReference>
<protein>
    <submittedName>
        <fullName evidence="8">Cytochrome c4</fullName>
    </submittedName>
</protein>